<dbReference type="PANTHER" id="PTHR10887">
    <property type="entry name" value="DNA2/NAM7 HELICASE FAMILY"/>
    <property type="match status" value="1"/>
</dbReference>
<evidence type="ECO:0008006" key="5">
    <source>
        <dbReference type="Google" id="ProtNLM"/>
    </source>
</evidence>
<comment type="caution">
    <text evidence="3">The sequence shown here is derived from an EMBL/GenBank/DDBJ whole genome shotgun (WGS) entry which is preliminary data.</text>
</comment>
<dbReference type="InterPro" id="IPR027417">
    <property type="entry name" value="P-loop_NTPase"/>
</dbReference>
<dbReference type="InterPro" id="IPR038765">
    <property type="entry name" value="Papain-like_cys_pep_sf"/>
</dbReference>
<dbReference type="InterPro" id="IPR041679">
    <property type="entry name" value="DNA2/NAM7-like_C"/>
</dbReference>
<dbReference type="SUPFAM" id="SSF52540">
    <property type="entry name" value="P-loop containing nucleoside triphosphate hydrolases"/>
    <property type="match status" value="1"/>
</dbReference>
<dbReference type="Proteomes" id="UP001497457">
    <property type="component" value="Unassembled WGS sequence"/>
</dbReference>
<reference evidence="3" key="1">
    <citation type="submission" date="2024-10" db="EMBL/GenBank/DDBJ databases">
        <authorList>
            <person name="Ryan C."/>
        </authorList>
    </citation>
    <scope>NUCLEOTIDE SEQUENCE [LARGE SCALE GENOMIC DNA]</scope>
</reference>
<evidence type="ECO:0000259" key="1">
    <source>
        <dbReference type="Pfam" id="PF13086"/>
    </source>
</evidence>
<proteinExistence type="predicted"/>
<dbReference type="Gene3D" id="3.40.50.300">
    <property type="entry name" value="P-loop containing nucleotide triphosphate hydrolases"/>
    <property type="match status" value="2"/>
</dbReference>
<dbReference type="SUPFAM" id="SSF54001">
    <property type="entry name" value="Cysteine proteinases"/>
    <property type="match status" value="1"/>
</dbReference>
<dbReference type="AlphaFoldDB" id="A0ABC9HGR2"/>
<dbReference type="InterPro" id="IPR041677">
    <property type="entry name" value="DNA2/NAM7_AAA_11"/>
</dbReference>
<dbReference type="Pfam" id="PF13087">
    <property type="entry name" value="AAA_12"/>
    <property type="match status" value="1"/>
</dbReference>
<protein>
    <recommendedName>
        <fullName evidence="5">RNA helicase</fullName>
    </recommendedName>
</protein>
<gene>
    <name evidence="3" type="ORF">URODEC1_LOCUS125491</name>
</gene>
<dbReference type="Gene3D" id="3.90.70.10">
    <property type="entry name" value="Cysteine proteinases"/>
    <property type="match status" value="1"/>
</dbReference>
<dbReference type="EMBL" id="CAXIPR030006258">
    <property type="protein sequence ID" value="CAM0152696.1"/>
    <property type="molecule type" value="Genomic_DNA"/>
</dbReference>
<organism evidence="3 4">
    <name type="scientific">Urochloa decumbens</name>
    <dbReference type="NCBI Taxonomy" id="240449"/>
    <lineage>
        <taxon>Eukaryota</taxon>
        <taxon>Viridiplantae</taxon>
        <taxon>Streptophyta</taxon>
        <taxon>Embryophyta</taxon>
        <taxon>Tracheophyta</taxon>
        <taxon>Spermatophyta</taxon>
        <taxon>Magnoliopsida</taxon>
        <taxon>Liliopsida</taxon>
        <taxon>Poales</taxon>
        <taxon>Poaceae</taxon>
        <taxon>PACMAD clade</taxon>
        <taxon>Panicoideae</taxon>
        <taxon>Panicodae</taxon>
        <taxon>Paniceae</taxon>
        <taxon>Melinidinae</taxon>
        <taxon>Urochloa</taxon>
    </lineage>
</organism>
<feature type="domain" description="DNA2/NAM7 helicase-like C-terminal" evidence="2">
    <location>
        <begin position="596"/>
        <end position="760"/>
    </location>
</feature>
<accession>A0ABC9HGR2</accession>
<evidence type="ECO:0000313" key="4">
    <source>
        <dbReference type="Proteomes" id="UP001497457"/>
    </source>
</evidence>
<sequence length="1054" mass="118789">MDTSLNNNGKMGHALEDIVLSWTPSTIKDEQPVKTRPQSFSSSHEYLDSYKRPLIEETRSTVVSSMDSIHKSQHYRLLSITEEKNSLYFLDIDPSCNDSVNHVARNGDLFLLSTSVPEDFAQDNGGVFVMAVDITPHEYFSKSFYVMAKSGLRSREFKYVIFLCNIMTNSRIWKTLHFDMGSSAVIKNILQPSRAEKRCNICIKEMKASHLPDVFLKHGLNSAQQHIALLIASKMKCNHSHTVEILLGPPRTGKTKIVSTIVEAFKAPEAKILVCAPMISSFSPLCSSMLETISTQPIRYKALPAERIGDAILLCGIEDEVMENSITEMIQFCIGYRLREIMPCMMWKSKTESLISFLVEGFRKKAKYVEEKLKEKAKGKPFLLQLLKEMLERKLTTLMELLKTIWRYVPTHIFSQDAEKGMAELFDSMDKLKNLVQNRAVTEEDIKYTFNLGLAGPSTSSRLKTSLRKPSPRKIIPNPIATDIRKAKDECVNCLKYMMKHTRLLPSESDIESLKKFFIQETPIILATPSNFFDLHGMGGISADMLFVEGANHIKECELLIPLSLPSLKHAVLSGDQSQVDSTHMSKVDKNSAFGISLLERLISQGSKMNKLSLSVQYKTDPLISFFPNKIFYKKGEISNASCISSNYLSLDLCNYAFINIEANKEAALIFSLLNHIVQACKIQEKMKRLEIGVLCSWTETSRMVHMQDQHGQLNVTIRSINSSHEEEKDFDILILSTAGFPSDDCKIKYALSRASDGSVIGQNATWKALMDDAKTRGLFAQASDHPKFSVILDHQKLNICNLETLGSTLGLTVTPQIKPAHEFTWVCRRYNGILMLPPVRDQRAENHCTLCASLGTMEFLIRFRCASLDPPIDCMIDLLLQNLLEKYNALFIGIGEEEGDNNKGVVRLENMLEIIKTQGAISGLDKKVYTLSSYARIYDSIKHGADTLQIASQEPRKGNVLIGTFKLSMNYNYCKPGEIYEYNPKEPILHPLTDRPASHAVMVIGGIEASDKTQLLPKEHHFVMQNSHGRYFGQNGIGRVRCSSIRHLYKVTL</sequence>
<dbReference type="Pfam" id="PF13086">
    <property type="entry name" value="AAA_11"/>
    <property type="match status" value="1"/>
</dbReference>
<name>A0ABC9HGR2_9POAL</name>
<dbReference type="PANTHER" id="PTHR10887:SF522">
    <property type="entry name" value="P-LOOP CONTAINING NUCLEOSIDE TRIPHOSPHATE HYDROLASES SUPERFAMILY PROTEIN"/>
    <property type="match status" value="1"/>
</dbReference>
<evidence type="ECO:0000313" key="3">
    <source>
        <dbReference type="EMBL" id="CAM0152696.1"/>
    </source>
</evidence>
<evidence type="ECO:0000259" key="2">
    <source>
        <dbReference type="Pfam" id="PF13087"/>
    </source>
</evidence>
<keyword evidence="4" id="KW-1185">Reference proteome</keyword>
<feature type="domain" description="DNA2/NAM7 helicase helicase" evidence="1">
    <location>
        <begin position="224"/>
        <end position="587"/>
    </location>
</feature>
<dbReference type="InterPro" id="IPR045055">
    <property type="entry name" value="DNA2/NAM7-like"/>
</dbReference>